<evidence type="ECO:0000313" key="1">
    <source>
        <dbReference type="EMBL" id="MBE1577651.1"/>
    </source>
</evidence>
<evidence type="ECO:0000313" key="2">
    <source>
        <dbReference type="Proteomes" id="UP000656548"/>
    </source>
</evidence>
<sequence>MDWAGALRRDEIYGSASDSLERGHVTGKSLEAKFGET</sequence>
<evidence type="ECO:0008006" key="3">
    <source>
        <dbReference type="Google" id="ProtNLM"/>
    </source>
</evidence>
<organism evidence="1 2">
    <name type="scientific">Amycolatopsis roodepoortensis</name>
    <dbReference type="NCBI Taxonomy" id="700274"/>
    <lineage>
        <taxon>Bacteria</taxon>
        <taxon>Bacillati</taxon>
        <taxon>Actinomycetota</taxon>
        <taxon>Actinomycetes</taxon>
        <taxon>Pseudonocardiales</taxon>
        <taxon>Pseudonocardiaceae</taxon>
        <taxon>Amycolatopsis</taxon>
    </lineage>
</organism>
<proteinExistence type="predicted"/>
<name>A0ABR9LAD3_9PSEU</name>
<comment type="caution">
    <text evidence="1">The sequence shown here is derived from an EMBL/GenBank/DDBJ whole genome shotgun (WGS) entry which is preliminary data.</text>
</comment>
<protein>
    <recommendedName>
        <fullName evidence="3">Transposase</fullName>
    </recommendedName>
</protein>
<dbReference type="EMBL" id="JADBEJ010000005">
    <property type="protein sequence ID" value="MBE1577651.1"/>
    <property type="molecule type" value="Genomic_DNA"/>
</dbReference>
<reference evidence="1 2" key="1">
    <citation type="submission" date="2020-10" db="EMBL/GenBank/DDBJ databases">
        <title>Sequencing the genomes of 1000 actinobacteria strains.</title>
        <authorList>
            <person name="Klenk H.-P."/>
        </authorList>
    </citation>
    <scope>NUCLEOTIDE SEQUENCE [LARGE SCALE GENOMIC DNA]</scope>
    <source>
        <strain evidence="1 2">DSM 46661</strain>
    </source>
</reference>
<accession>A0ABR9LAD3</accession>
<keyword evidence="2" id="KW-1185">Reference proteome</keyword>
<gene>
    <name evidence="1" type="ORF">H4W30_004711</name>
</gene>
<dbReference type="Proteomes" id="UP000656548">
    <property type="component" value="Unassembled WGS sequence"/>
</dbReference>